<feature type="compositionally biased region" description="Basic and acidic residues" evidence="2">
    <location>
        <begin position="473"/>
        <end position="482"/>
    </location>
</feature>
<feature type="compositionally biased region" description="Acidic residues" evidence="2">
    <location>
        <begin position="160"/>
        <end position="172"/>
    </location>
</feature>
<feature type="compositionally biased region" description="Low complexity" evidence="2">
    <location>
        <begin position="25"/>
        <end position="40"/>
    </location>
</feature>
<keyword evidence="1" id="KW-0175">Coiled coil</keyword>
<evidence type="ECO:0000313" key="3">
    <source>
        <dbReference type="EMBL" id="KAF2761274.1"/>
    </source>
</evidence>
<evidence type="ECO:0000256" key="1">
    <source>
        <dbReference type="SAM" id="Coils"/>
    </source>
</evidence>
<feature type="compositionally biased region" description="Basic residues" evidence="2">
    <location>
        <begin position="144"/>
        <end position="155"/>
    </location>
</feature>
<accession>A0A6A6WGR7</accession>
<feature type="coiled-coil region" evidence="1">
    <location>
        <begin position="592"/>
        <end position="626"/>
    </location>
</feature>
<dbReference type="RefSeq" id="XP_033603725.1">
    <property type="nucleotide sequence ID" value="XM_033745277.1"/>
</dbReference>
<keyword evidence="4" id="KW-1185">Reference proteome</keyword>
<dbReference type="AlphaFoldDB" id="A0A6A6WGR7"/>
<feature type="compositionally biased region" description="Acidic residues" evidence="2">
    <location>
        <begin position="288"/>
        <end position="306"/>
    </location>
</feature>
<feature type="compositionally biased region" description="Basic and acidic residues" evidence="2">
    <location>
        <begin position="173"/>
        <end position="197"/>
    </location>
</feature>
<feature type="compositionally biased region" description="Basic and acidic residues" evidence="2">
    <location>
        <begin position="307"/>
        <end position="325"/>
    </location>
</feature>
<dbReference type="PANTHER" id="PTHR35711">
    <property type="entry name" value="EXPRESSED PROTEIN"/>
    <property type="match status" value="1"/>
</dbReference>
<feature type="compositionally biased region" description="Basic residues" evidence="2">
    <location>
        <begin position="719"/>
        <end position="731"/>
    </location>
</feature>
<dbReference type="EMBL" id="ML996567">
    <property type="protein sequence ID" value="KAF2761274.1"/>
    <property type="molecule type" value="Genomic_DNA"/>
</dbReference>
<proteinExistence type="predicted"/>
<feature type="compositionally biased region" description="Acidic residues" evidence="2">
    <location>
        <begin position="677"/>
        <end position="686"/>
    </location>
</feature>
<feature type="compositionally biased region" description="Polar residues" evidence="2">
    <location>
        <begin position="1"/>
        <end position="24"/>
    </location>
</feature>
<evidence type="ECO:0000313" key="4">
    <source>
        <dbReference type="Proteomes" id="UP000799437"/>
    </source>
</evidence>
<name>A0A6A6WGR7_9PEZI</name>
<feature type="compositionally biased region" description="Low complexity" evidence="2">
    <location>
        <begin position="376"/>
        <end position="387"/>
    </location>
</feature>
<dbReference type="GeneID" id="54486331"/>
<feature type="compositionally biased region" description="Polar residues" evidence="2">
    <location>
        <begin position="363"/>
        <end position="375"/>
    </location>
</feature>
<feature type="compositionally biased region" description="Low complexity" evidence="2">
    <location>
        <begin position="122"/>
        <end position="137"/>
    </location>
</feature>
<feature type="compositionally biased region" description="Low complexity" evidence="2">
    <location>
        <begin position="63"/>
        <end position="72"/>
    </location>
</feature>
<dbReference type="Proteomes" id="UP000799437">
    <property type="component" value="Unassembled WGS sequence"/>
</dbReference>
<protein>
    <submittedName>
        <fullName evidence="3">Uncharacterized protein</fullName>
    </submittedName>
</protein>
<feature type="compositionally biased region" description="Low complexity" evidence="2">
    <location>
        <begin position="271"/>
        <end position="283"/>
    </location>
</feature>
<dbReference type="PANTHER" id="PTHR35711:SF1">
    <property type="entry name" value="ECTODERMAL, ISOFORM F"/>
    <property type="match status" value="1"/>
</dbReference>
<gene>
    <name evidence="3" type="ORF">EJ05DRAFT_483658</name>
</gene>
<organism evidence="3 4">
    <name type="scientific">Pseudovirgaria hyperparasitica</name>
    <dbReference type="NCBI Taxonomy" id="470096"/>
    <lineage>
        <taxon>Eukaryota</taxon>
        <taxon>Fungi</taxon>
        <taxon>Dikarya</taxon>
        <taxon>Ascomycota</taxon>
        <taxon>Pezizomycotina</taxon>
        <taxon>Dothideomycetes</taxon>
        <taxon>Dothideomycetes incertae sedis</taxon>
        <taxon>Acrospermales</taxon>
        <taxon>Acrospermaceae</taxon>
        <taxon>Pseudovirgaria</taxon>
    </lineage>
</organism>
<feature type="compositionally biased region" description="Acidic residues" evidence="2">
    <location>
        <begin position="490"/>
        <end position="500"/>
    </location>
</feature>
<reference evidence="3" key="1">
    <citation type="journal article" date="2020" name="Stud. Mycol.">
        <title>101 Dothideomycetes genomes: a test case for predicting lifestyles and emergence of pathogens.</title>
        <authorList>
            <person name="Haridas S."/>
            <person name="Albert R."/>
            <person name="Binder M."/>
            <person name="Bloem J."/>
            <person name="Labutti K."/>
            <person name="Salamov A."/>
            <person name="Andreopoulos B."/>
            <person name="Baker S."/>
            <person name="Barry K."/>
            <person name="Bills G."/>
            <person name="Bluhm B."/>
            <person name="Cannon C."/>
            <person name="Castanera R."/>
            <person name="Culley D."/>
            <person name="Daum C."/>
            <person name="Ezra D."/>
            <person name="Gonzalez J."/>
            <person name="Henrissat B."/>
            <person name="Kuo A."/>
            <person name="Liang C."/>
            <person name="Lipzen A."/>
            <person name="Lutzoni F."/>
            <person name="Magnuson J."/>
            <person name="Mondo S."/>
            <person name="Nolan M."/>
            <person name="Ohm R."/>
            <person name="Pangilinan J."/>
            <person name="Park H.-J."/>
            <person name="Ramirez L."/>
            <person name="Alfaro M."/>
            <person name="Sun H."/>
            <person name="Tritt A."/>
            <person name="Yoshinaga Y."/>
            <person name="Zwiers L.-H."/>
            <person name="Turgeon B."/>
            <person name="Goodwin S."/>
            <person name="Spatafora J."/>
            <person name="Crous P."/>
            <person name="Grigoriev I."/>
        </authorList>
    </citation>
    <scope>NUCLEOTIDE SEQUENCE</scope>
    <source>
        <strain evidence="3">CBS 121739</strain>
    </source>
</reference>
<feature type="region of interest" description="Disordered" evidence="2">
    <location>
        <begin position="670"/>
        <end position="731"/>
    </location>
</feature>
<feature type="region of interest" description="Disordered" evidence="2">
    <location>
        <begin position="1"/>
        <end position="529"/>
    </location>
</feature>
<sequence length="731" mass="79550">MPRNPKNLTIDTSITTPNISATNDSSSPLSSVPSNPVSSPTEIAPPPAFKPAINRTILRSKSQPPTTTTATQPPAPMAPRKGTADAKANAGLKPKPRQNAAAAAKAKSASPIEAHVPEKYRTTSLAAQTQAQAQPSTDAPVGRKLAKATKSARKRPVYDDSNDDDDDDDDDGNGDKEAEHVRDSDTSKSSHTRDLKAARKGKQKVIDKDPPRSPSKSPSAPPENIVKRKIPPGNRLPGKGNAKASSGRRVPRRIPKDHLGRLIRNPKLIPKATAMLKAAAAAYKADREEEGEDSSESYRIDEEDDEHLPSQEHHDDENHDRRQDEDYMAEDEGAEGGASLERDEANESNEDPDDGPFPGKTGKSASSSNFRGTEPSSGSESSSSHISARPRPGEPQKQVLGRKRGNGAATKASVSGRGRPSNGWRGAAPGAPDDSDHSSSDGSGRNANIPRRRSPGPSPPERANGQSRGQHRPQHDDLRDAIRAFGSSPDGDEDDSEADNGLDTPSDALSTTEDDDDNNNNNDNDARTIPGWHNAEYLQFDIDMNKRYLTHIEGLQNSFLHAQSMNQNLLNKLNRRRLRERGLHTRHAAASLNDDNDEHAQQAAEIAKLRKQKRDLLRRNLELRKRERALRPLAQNAKFYVRGYRRYKSRSLRESGASWVDSDGDIFGDADFPGSEGVEEGEEAEVEPVAPTMARSKKRGRGEVEEDEEVEGAGGRRLPPAKKTKRAGGRK</sequence>
<evidence type="ECO:0000256" key="2">
    <source>
        <dbReference type="SAM" id="MobiDB-lite"/>
    </source>
</evidence>
<feature type="compositionally biased region" description="Low complexity" evidence="2">
    <location>
        <begin position="100"/>
        <end position="110"/>
    </location>
</feature>